<keyword evidence="1" id="KW-0732">Signal</keyword>
<protein>
    <submittedName>
        <fullName evidence="2">Uncharacterized protein</fullName>
    </submittedName>
</protein>
<evidence type="ECO:0000256" key="1">
    <source>
        <dbReference type="SAM" id="SignalP"/>
    </source>
</evidence>
<feature type="signal peptide" evidence="1">
    <location>
        <begin position="1"/>
        <end position="19"/>
    </location>
</feature>
<dbReference type="RefSeq" id="WP_119987417.1">
    <property type="nucleotide sequence ID" value="NZ_CP032489.1"/>
</dbReference>
<gene>
    <name evidence="2" type="ORF">D6B99_09390</name>
</gene>
<proteinExistence type="predicted"/>
<name>A0A386HQD7_9BACT</name>
<dbReference type="KEGG" id="ark:D6B99_09390"/>
<dbReference type="AlphaFoldDB" id="A0A386HQD7"/>
<dbReference type="EMBL" id="CP032489">
    <property type="protein sequence ID" value="AYD47786.1"/>
    <property type="molecule type" value="Genomic_DNA"/>
</dbReference>
<accession>A0A386HQD7</accession>
<keyword evidence="3" id="KW-1185">Reference proteome</keyword>
<sequence>MKKSNLTLLLLIFFSAAFAQQNPDKIILSISRNGNTHQMYVENASIDFNKLDLDTSIDRNGSTVVMINCDSLPRFILEAAGGDTDNKINVSIHQEDKNGKVLKSYQLKNALITDFSDSMNGKTEEDNLDNRGAYSITIMSKNLKINEIKM</sequence>
<organism evidence="2 3">
    <name type="scientific">Arachidicoccus soli</name>
    <dbReference type="NCBI Taxonomy" id="2341117"/>
    <lineage>
        <taxon>Bacteria</taxon>
        <taxon>Pseudomonadati</taxon>
        <taxon>Bacteroidota</taxon>
        <taxon>Chitinophagia</taxon>
        <taxon>Chitinophagales</taxon>
        <taxon>Chitinophagaceae</taxon>
        <taxon>Arachidicoccus</taxon>
    </lineage>
</organism>
<reference evidence="2 3" key="1">
    <citation type="submission" date="2018-09" db="EMBL/GenBank/DDBJ databases">
        <title>Arachidicoccus sp. nov., a bacterium isolated from soil.</title>
        <authorList>
            <person name="Weon H.-Y."/>
            <person name="Kwon S.-W."/>
            <person name="Lee S.A."/>
        </authorList>
    </citation>
    <scope>NUCLEOTIDE SEQUENCE [LARGE SCALE GENOMIC DNA]</scope>
    <source>
        <strain evidence="2 3">KIS59-12</strain>
    </source>
</reference>
<evidence type="ECO:0000313" key="3">
    <source>
        <dbReference type="Proteomes" id="UP000266118"/>
    </source>
</evidence>
<evidence type="ECO:0000313" key="2">
    <source>
        <dbReference type="EMBL" id="AYD47786.1"/>
    </source>
</evidence>
<feature type="chain" id="PRO_5017413050" evidence="1">
    <location>
        <begin position="20"/>
        <end position="150"/>
    </location>
</feature>
<dbReference type="Proteomes" id="UP000266118">
    <property type="component" value="Chromosome"/>
</dbReference>